<feature type="domain" description="Carrier" evidence="1">
    <location>
        <begin position="12"/>
        <end position="71"/>
    </location>
</feature>
<dbReference type="InterPro" id="IPR036736">
    <property type="entry name" value="ACP-like_sf"/>
</dbReference>
<protein>
    <recommendedName>
        <fullName evidence="1">Carrier domain-containing protein</fullName>
    </recommendedName>
</protein>
<dbReference type="STRING" id="2754.EH55_05305"/>
<dbReference type="SUPFAM" id="SSF47336">
    <property type="entry name" value="ACP-like"/>
    <property type="match status" value="1"/>
</dbReference>
<dbReference type="AlphaFoldDB" id="A0A073IQW9"/>
<dbReference type="GeneID" id="90983706"/>
<gene>
    <name evidence="2" type="ORF">EH55_05305</name>
</gene>
<name>A0A073IQW9_9BACT</name>
<dbReference type="InterPro" id="IPR009081">
    <property type="entry name" value="PP-bd_ACP"/>
</dbReference>
<accession>A0A073IQW9</accession>
<evidence type="ECO:0000313" key="3">
    <source>
        <dbReference type="Proteomes" id="UP000027665"/>
    </source>
</evidence>
<proteinExistence type="predicted"/>
<sequence>MEIKEKLALLEEEVLDMAAGELKPETALEDIDTWDSMAALSLIVLMEDKFSKKLTRDNLRTFVTVQDILNFMG</sequence>
<organism evidence="2 3">
    <name type="scientific">Synergistes jonesii</name>
    <dbReference type="NCBI Taxonomy" id="2754"/>
    <lineage>
        <taxon>Bacteria</taxon>
        <taxon>Thermotogati</taxon>
        <taxon>Synergistota</taxon>
        <taxon>Synergistia</taxon>
        <taxon>Synergistales</taxon>
        <taxon>Synergistaceae</taxon>
        <taxon>Synergistes</taxon>
    </lineage>
</organism>
<dbReference type="RefSeq" id="WP_037976338.1">
    <property type="nucleotide sequence ID" value="NZ_JMKI01000034.1"/>
</dbReference>
<dbReference type="Gene3D" id="1.10.1200.10">
    <property type="entry name" value="ACP-like"/>
    <property type="match status" value="1"/>
</dbReference>
<dbReference type="Pfam" id="PF00550">
    <property type="entry name" value="PP-binding"/>
    <property type="match status" value="1"/>
</dbReference>
<dbReference type="eggNOG" id="ENOG50339JE">
    <property type="taxonomic scope" value="Bacteria"/>
</dbReference>
<comment type="caution">
    <text evidence="2">The sequence shown here is derived from an EMBL/GenBank/DDBJ whole genome shotgun (WGS) entry which is preliminary data.</text>
</comment>
<reference evidence="2 3" key="1">
    <citation type="submission" date="2014-04" db="EMBL/GenBank/DDBJ databases">
        <title>Draft Genome Sequence of Synergistes jonesii.</title>
        <authorList>
            <person name="Coil D.A."/>
            <person name="Eisen J.A."/>
            <person name="Holland-Moritz H.E."/>
        </authorList>
    </citation>
    <scope>NUCLEOTIDE SEQUENCE [LARGE SCALE GENOMIC DNA]</scope>
    <source>
        <strain evidence="2 3">78-1</strain>
    </source>
</reference>
<evidence type="ECO:0000259" key="1">
    <source>
        <dbReference type="Pfam" id="PF00550"/>
    </source>
</evidence>
<dbReference type="EMBL" id="JMKI01000034">
    <property type="protein sequence ID" value="KEJ92154.1"/>
    <property type="molecule type" value="Genomic_DNA"/>
</dbReference>
<dbReference type="Proteomes" id="UP000027665">
    <property type="component" value="Unassembled WGS sequence"/>
</dbReference>
<evidence type="ECO:0000313" key="2">
    <source>
        <dbReference type="EMBL" id="KEJ92154.1"/>
    </source>
</evidence>
<keyword evidence="3" id="KW-1185">Reference proteome</keyword>